<dbReference type="SUPFAM" id="SSF56112">
    <property type="entry name" value="Protein kinase-like (PK-like)"/>
    <property type="match status" value="1"/>
</dbReference>
<proteinExistence type="inferred from homology"/>
<feature type="binding site" evidence="9">
    <location>
        <position position="102"/>
    </location>
    <ligand>
        <name>ATP</name>
        <dbReference type="ChEBI" id="CHEBI:30616"/>
    </ligand>
</feature>
<reference evidence="12" key="1">
    <citation type="submission" date="2024-10" db="EMBL/GenBank/DDBJ databases">
        <authorList>
            <person name="Ryan C."/>
        </authorList>
    </citation>
    <scope>NUCLEOTIDE SEQUENCE [LARGE SCALE GENOMIC DNA]</scope>
</reference>
<evidence type="ECO:0000256" key="3">
    <source>
        <dbReference type="ARBA" id="ARBA00022553"/>
    </source>
</evidence>
<keyword evidence="3" id="KW-0597">Phosphoprotein</keyword>
<dbReference type="PROSITE" id="PS50011">
    <property type="entry name" value="PROTEIN_KINASE_DOM"/>
    <property type="match status" value="1"/>
</dbReference>
<dbReference type="InterPro" id="IPR008271">
    <property type="entry name" value="Ser/Thr_kinase_AS"/>
</dbReference>
<dbReference type="FunFam" id="3.30.200.20:FF:000691">
    <property type="entry name" value="Cyclin-dependent kinase G-1"/>
    <property type="match status" value="1"/>
</dbReference>
<dbReference type="GO" id="GO:0005524">
    <property type="term" value="F:ATP binding"/>
    <property type="evidence" value="ECO:0007669"/>
    <property type="project" value="UniProtKB-UniRule"/>
</dbReference>
<accession>A0ABC8Y330</accession>
<comment type="catalytic activity">
    <reaction evidence="8">
        <text>[DNA-directed RNA polymerase] + ATP = phospho-[DNA-directed RNA polymerase] + ADP + H(+)</text>
        <dbReference type="Rhea" id="RHEA:10216"/>
        <dbReference type="Rhea" id="RHEA-COMP:11321"/>
        <dbReference type="Rhea" id="RHEA-COMP:11322"/>
        <dbReference type="ChEBI" id="CHEBI:15378"/>
        <dbReference type="ChEBI" id="CHEBI:30616"/>
        <dbReference type="ChEBI" id="CHEBI:43176"/>
        <dbReference type="ChEBI" id="CHEBI:68546"/>
        <dbReference type="ChEBI" id="CHEBI:456216"/>
        <dbReference type="EC" id="2.7.11.23"/>
    </reaction>
</comment>
<evidence type="ECO:0000313" key="12">
    <source>
        <dbReference type="EMBL" id="CAL4935084.1"/>
    </source>
</evidence>
<gene>
    <name evidence="12" type="ORF">URODEC1_LOCUS29070</name>
</gene>
<dbReference type="Proteomes" id="UP001497457">
    <property type="component" value="Chromosome 15b"/>
</dbReference>
<dbReference type="Gene3D" id="1.10.510.10">
    <property type="entry name" value="Transferase(Phosphotransferase) domain 1"/>
    <property type="match status" value="1"/>
</dbReference>
<dbReference type="InterPro" id="IPR000719">
    <property type="entry name" value="Prot_kinase_dom"/>
</dbReference>
<feature type="domain" description="Protein kinase" evidence="11">
    <location>
        <begin position="73"/>
        <end position="367"/>
    </location>
</feature>
<dbReference type="AlphaFoldDB" id="A0ABC8Y330"/>
<protein>
    <recommendedName>
        <fullName evidence="2">[RNA-polymerase]-subunit kinase</fullName>
        <ecNumber evidence="2">2.7.11.23</ecNumber>
    </recommendedName>
</protein>
<keyword evidence="5 9" id="KW-0547">Nucleotide-binding</keyword>
<evidence type="ECO:0000256" key="8">
    <source>
        <dbReference type="ARBA" id="ARBA00049280"/>
    </source>
</evidence>
<evidence type="ECO:0000256" key="10">
    <source>
        <dbReference type="RuleBase" id="RU000304"/>
    </source>
</evidence>
<dbReference type="FunFam" id="1.10.510.10:FF:000790">
    <property type="entry name" value="Cyclin-dependent kinase G-1"/>
    <property type="match status" value="1"/>
</dbReference>
<evidence type="ECO:0000256" key="2">
    <source>
        <dbReference type="ARBA" id="ARBA00012409"/>
    </source>
</evidence>
<dbReference type="PROSITE" id="PS00107">
    <property type="entry name" value="PROTEIN_KINASE_ATP"/>
    <property type="match status" value="1"/>
</dbReference>
<evidence type="ECO:0000256" key="7">
    <source>
        <dbReference type="ARBA" id="ARBA00022840"/>
    </source>
</evidence>
<dbReference type="Pfam" id="PF00069">
    <property type="entry name" value="Pkinase"/>
    <property type="match status" value="1"/>
</dbReference>
<evidence type="ECO:0000256" key="4">
    <source>
        <dbReference type="ARBA" id="ARBA00022679"/>
    </source>
</evidence>
<keyword evidence="13" id="KW-1185">Reference proteome</keyword>
<evidence type="ECO:0000256" key="1">
    <source>
        <dbReference type="ARBA" id="ARBA00006485"/>
    </source>
</evidence>
<dbReference type="SMART" id="SM00220">
    <property type="entry name" value="S_TKc"/>
    <property type="match status" value="1"/>
</dbReference>
<dbReference type="GO" id="GO:0008353">
    <property type="term" value="F:RNA polymerase II CTD heptapeptide repeat kinase activity"/>
    <property type="evidence" value="ECO:0007669"/>
    <property type="project" value="UniProtKB-EC"/>
</dbReference>
<keyword evidence="10" id="KW-0723">Serine/threonine-protein kinase</keyword>
<dbReference type="InterPro" id="IPR011009">
    <property type="entry name" value="Kinase-like_dom_sf"/>
</dbReference>
<evidence type="ECO:0000259" key="11">
    <source>
        <dbReference type="PROSITE" id="PS50011"/>
    </source>
</evidence>
<keyword evidence="4" id="KW-0808">Transferase</keyword>
<dbReference type="InterPro" id="IPR017441">
    <property type="entry name" value="Protein_kinase_ATP_BS"/>
</dbReference>
<dbReference type="EMBL" id="OZ075125">
    <property type="protein sequence ID" value="CAL4935084.1"/>
    <property type="molecule type" value="Genomic_DNA"/>
</dbReference>
<dbReference type="InterPro" id="IPR050108">
    <property type="entry name" value="CDK"/>
</dbReference>
<evidence type="ECO:0000313" key="13">
    <source>
        <dbReference type="Proteomes" id="UP001497457"/>
    </source>
</evidence>
<evidence type="ECO:0000256" key="9">
    <source>
        <dbReference type="PROSITE-ProRule" id="PRU10141"/>
    </source>
</evidence>
<dbReference type="PROSITE" id="PS00108">
    <property type="entry name" value="PROTEIN_KINASE_ST"/>
    <property type="match status" value="1"/>
</dbReference>
<dbReference type="EC" id="2.7.11.23" evidence="2"/>
<organism evidence="12 13">
    <name type="scientific">Urochloa decumbens</name>
    <dbReference type="NCBI Taxonomy" id="240449"/>
    <lineage>
        <taxon>Eukaryota</taxon>
        <taxon>Viridiplantae</taxon>
        <taxon>Streptophyta</taxon>
        <taxon>Embryophyta</taxon>
        <taxon>Tracheophyta</taxon>
        <taxon>Spermatophyta</taxon>
        <taxon>Magnoliopsida</taxon>
        <taxon>Liliopsida</taxon>
        <taxon>Poales</taxon>
        <taxon>Poaceae</taxon>
        <taxon>PACMAD clade</taxon>
        <taxon>Panicoideae</taxon>
        <taxon>Panicodae</taxon>
        <taxon>Paniceae</taxon>
        <taxon>Melinidinae</taxon>
        <taxon>Urochloa</taxon>
    </lineage>
</organism>
<keyword evidence="7 9" id="KW-0067">ATP-binding</keyword>
<dbReference type="PANTHER" id="PTHR24056">
    <property type="entry name" value="CELL DIVISION PROTEIN KINASE"/>
    <property type="match status" value="1"/>
</dbReference>
<dbReference type="PANTHER" id="PTHR24056:SF395">
    <property type="entry name" value="PROTEIN KINASE DOMAIN-CONTAINING PROTEIN"/>
    <property type="match status" value="1"/>
</dbReference>
<sequence>MVTVSSPRAIHRPYQALRGSSIPPPLPLATMAACVEAGATAAAIATAICAPADAAARPTRKRVRVAMGNAGDYEETCRLGEGSFGAVVKARHRGTGEAVAIKRLGAALGGHGALLREAQLLEASGRDNPFVAGFHGLARDPSTMALSLVMEYVGPSLRDLHLRRRRSWTPLALLEATVRAAMRQLLTGASKMHERRVIHRDIKPSNILVGEGANNLGVVKICDFGLAMSMDEPPPYEPAGTLRYMAPEMLLEKPEYDERVDAWSLGCVMAELVNGWSPFQGLNEEGQLCAIFDVLGFPDGATWPWFTSTAFAAVFMAEPGMQRRNLLREHFPEKKLSKDGFEVLSGLLTCNPEKRLTAAAALKHPWFAKIDALELPKREEVASTLPKRRRVLCV</sequence>
<name>A0ABC8Y330_9POAL</name>
<evidence type="ECO:0000256" key="5">
    <source>
        <dbReference type="ARBA" id="ARBA00022741"/>
    </source>
</evidence>
<dbReference type="Gene3D" id="3.30.200.20">
    <property type="entry name" value="Phosphorylase Kinase, domain 1"/>
    <property type="match status" value="1"/>
</dbReference>
<comment type="similarity">
    <text evidence="1">Belongs to the protein kinase superfamily. CMGC Ser/Thr protein kinase family. CDC2/CDKX subfamily.</text>
</comment>
<evidence type="ECO:0000256" key="6">
    <source>
        <dbReference type="ARBA" id="ARBA00022777"/>
    </source>
</evidence>
<keyword evidence="6" id="KW-0418">Kinase</keyword>